<dbReference type="EMBL" id="JABWDY010037076">
    <property type="protein sequence ID" value="KAF5180681.1"/>
    <property type="molecule type" value="Genomic_DNA"/>
</dbReference>
<comment type="caution">
    <text evidence="1">The sequence shown here is derived from an EMBL/GenBank/DDBJ whole genome shotgun (WGS) entry which is preliminary data.</text>
</comment>
<organism evidence="1 2">
    <name type="scientific">Thalictrum thalictroides</name>
    <name type="common">Rue-anemone</name>
    <name type="synonym">Anemone thalictroides</name>
    <dbReference type="NCBI Taxonomy" id="46969"/>
    <lineage>
        <taxon>Eukaryota</taxon>
        <taxon>Viridiplantae</taxon>
        <taxon>Streptophyta</taxon>
        <taxon>Embryophyta</taxon>
        <taxon>Tracheophyta</taxon>
        <taxon>Spermatophyta</taxon>
        <taxon>Magnoliopsida</taxon>
        <taxon>Ranunculales</taxon>
        <taxon>Ranunculaceae</taxon>
        <taxon>Thalictroideae</taxon>
        <taxon>Thalictrum</taxon>
    </lineage>
</organism>
<dbReference type="AlphaFoldDB" id="A0A7J6V7W7"/>
<evidence type="ECO:0000313" key="1">
    <source>
        <dbReference type="EMBL" id="KAF5180681.1"/>
    </source>
</evidence>
<accession>A0A7J6V7W7</accession>
<protein>
    <submittedName>
        <fullName evidence="1">Uncharacterized protein</fullName>
    </submittedName>
</protein>
<keyword evidence="2" id="KW-1185">Reference proteome</keyword>
<proteinExistence type="predicted"/>
<name>A0A7J6V7W7_THATH</name>
<evidence type="ECO:0000313" key="2">
    <source>
        <dbReference type="Proteomes" id="UP000554482"/>
    </source>
</evidence>
<reference evidence="1 2" key="1">
    <citation type="submission" date="2020-06" db="EMBL/GenBank/DDBJ databases">
        <title>Transcriptomic and genomic resources for Thalictrum thalictroides and T. hernandezii: Facilitating candidate gene discovery in an emerging model plant lineage.</title>
        <authorList>
            <person name="Arias T."/>
            <person name="Riano-Pachon D.M."/>
            <person name="Di Stilio V.S."/>
        </authorList>
    </citation>
    <scope>NUCLEOTIDE SEQUENCE [LARGE SCALE GENOMIC DNA]</scope>
    <source>
        <strain evidence="2">cv. WT478/WT964</strain>
        <tissue evidence="1">Leaves</tissue>
    </source>
</reference>
<sequence length="59" mass="6734">MDLLCMHDMIGTSLKYLRFKSAMILQKNGQANTKTALSIRHCMRMFTGTTILESEDSIH</sequence>
<dbReference type="Proteomes" id="UP000554482">
    <property type="component" value="Unassembled WGS sequence"/>
</dbReference>
<gene>
    <name evidence="1" type="ORF">FRX31_029733</name>
</gene>